<dbReference type="Pfam" id="PF02156">
    <property type="entry name" value="Glyco_hydro_26"/>
    <property type="match status" value="1"/>
</dbReference>
<dbReference type="PATRIC" id="fig|1297742.4.peg.693"/>
<evidence type="ECO:0000256" key="2">
    <source>
        <dbReference type="ARBA" id="ARBA00023295"/>
    </source>
</evidence>
<accession>A0A0H4WLY5</accession>
<keyword evidence="4" id="KW-0732">Signal</keyword>
<dbReference type="Proteomes" id="UP000009026">
    <property type="component" value="Chromosome"/>
</dbReference>
<dbReference type="EMBL" id="CP012109">
    <property type="protein sequence ID" value="AKQ63769.1"/>
    <property type="molecule type" value="Genomic_DNA"/>
</dbReference>
<evidence type="ECO:0000256" key="3">
    <source>
        <dbReference type="PROSITE-ProRule" id="PRU01100"/>
    </source>
</evidence>
<comment type="similarity">
    <text evidence="3">Belongs to the glycosyl hydrolase 26 family.</text>
</comment>
<dbReference type="Gene3D" id="3.20.20.80">
    <property type="entry name" value="Glycosidases"/>
    <property type="match status" value="1"/>
</dbReference>
<evidence type="ECO:0000256" key="4">
    <source>
        <dbReference type="SAM" id="SignalP"/>
    </source>
</evidence>
<gene>
    <name evidence="6" type="ORF">A176_000681</name>
</gene>
<dbReference type="InterPro" id="IPR017853">
    <property type="entry name" value="GH"/>
</dbReference>
<dbReference type="InterPro" id="IPR022790">
    <property type="entry name" value="GH26_dom"/>
</dbReference>
<dbReference type="SUPFAM" id="SSF51445">
    <property type="entry name" value="(Trans)glycosidases"/>
    <property type="match status" value="1"/>
</dbReference>
<protein>
    <submittedName>
        <fullName evidence="6">Putative secreted protein</fullName>
    </submittedName>
</protein>
<keyword evidence="2 3" id="KW-0326">Glycosidase</keyword>
<dbReference type="STRING" id="1297742.A176_000681"/>
<keyword evidence="1 3" id="KW-0378">Hydrolase</keyword>
<organism evidence="6 7">
    <name type="scientific">Pseudomyxococcus hansupus</name>
    <dbReference type="NCBI Taxonomy" id="1297742"/>
    <lineage>
        <taxon>Bacteria</taxon>
        <taxon>Pseudomonadati</taxon>
        <taxon>Myxococcota</taxon>
        <taxon>Myxococcia</taxon>
        <taxon>Myxococcales</taxon>
        <taxon>Cystobacterineae</taxon>
        <taxon>Myxococcaceae</taxon>
        <taxon>Pseudomyxococcus</taxon>
    </lineage>
</organism>
<keyword evidence="7" id="KW-1185">Reference proteome</keyword>
<dbReference type="GO" id="GO:0004553">
    <property type="term" value="F:hydrolase activity, hydrolyzing O-glycosyl compounds"/>
    <property type="evidence" value="ECO:0007669"/>
    <property type="project" value="InterPro"/>
</dbReference>
<feature type="active site" description="Nucleophile" evidence="3">
    <location>
        <position position="266"/>
    </location>
</feature>
<reference evidence="6 7" key="1">
    <citation type="journal article" date="2016" name="PLoS ONE">
        <title>Complete Genome Sequence and Comparative Genomics of a Novel Myxobacterium Myxococcus hansupus.</title>
        <authorList>
            <person name="Sharma G."/>
            <person name="Narwani T."/>
            <person name="Subramanian S."/>
        </authorList>
    </citation>
    <scope>NUCLEOTIDE SEQUENCE [LARGE SCALE GENOMIC DNA]</scope>
    <source>
        <strain evidence="7">mixupus</strain>
    </source>
</reference>
<evidence type="ECO:0000256" key="1">
    <source>
        <dbReference type="ARBA" id="ARBA00022801"/>
    </source>
</evidence>
<dbReference type="RefSeq" id="WP_002636786.1">
    <property type="nucleotide sequence ID" value="NZ_CP012109.1"/>
</dbReference>
<dbReference type="AlphaFoldDB" id="A0A0H4WLY5"/>
<dbReference type="PROSITE" id="PS51764">
    <property type="entry name" value="GH26"/>
    <property type="match status" value="1"/>
</dbReference>
<name>A0A0H4WLY5_9BACT</name>
<feature type="active site" description="Proton donor" evidence="3">
    <location>
        <position position="142"/>
    </location>
</feature>
<evidence type="ECO:0000313" key="7">
    <source>
        <dbReference type="Proteomes" id="UP000009026"/>
    </source>
</evidence>
<sequence length="456" mass="50373">MKLGFQKLFRAAVWWVAVAVALPASAPAQPLTGVYRGEIYNVPHLVNAYSAWLGHDVPMGQGHQPKDSWANIENPSWQLNAWGTWVKAKAGRRLNYSVSMFPSGQGSLSQCATGAYDFRFRNLANNLANAGLQRSIIRPGWEFSGSWMPWYSGNGQQANFAACFRRIVTAMRTAQPNAGFEFDWNPNYDISASDLAATYPGDAYVDYIGFDLYDQGWNGRYPIPSGCTGTCQQNRWQQNWDIQFAPALAKFRNFAAPRGKRLSVPEWGVNDAATMGGGDNTYFVQQMLSFIFDPANNVGYHSYFDYQAPDGLHQLSNVDNAGGHTFQTQFPNAAALFRNFYANLPTAGTLSTSRATVTPSTVTRGQGFQVSGSVTSPTAQTLIVKYEIRTAASPFTLVAEQFFSQAFTAGQTRTFTPALVIPTSRPAGTYRVDTLVYTSNWSQTLLYRNDTTFTAN</sequence>
<dbReference type="KEGG" id="mym:A176_000681"/>
<feature type="domain" description="GH26" evidence="5">
    <location>
        <begin position="17"/>
        <end position="339"/>
    </location>
</feature>
<evidence type="ECO:0000259" key="5">
    <source>
        <dbReference type="PROSITE" id="PS51764"/>
    </source>
</evidence>
<evidence type="ECO:0000313" key="6">
    <source>
        <dbReference type="EMBL" id="AKQ63769.1"/>
    </source>
</evidence>
<dbReference type="OrthoDB" id="9816550at2"/>
<dbReference type="eggNOG" id="COG4124">
    <property type="taxonomic scope" value="Bacteria"/>
</dbReference>
<feature type="chain" id="PRO_5005211818" evidence="4">
    <location>
        <begin position="29"/>
        <end position="456"/>
    </location>
</feature>
<proteinExistence type="inferred from homology"/>
<feature type="signal peptide" evidence="4">
    <location>
        <begin position="1"/>
        <end position="28"/>
    </location>
</feature>